<evidence type="ECO:0000313" key="2">
    <source>
        <dbReference type="Proteomes" id="UP000655751"/>
    </source>
</evidence>
<dbReference type="Proteomes" id="UP000655751">
    <property type="component" value="Unassembled WGS sequence"/>
</dbReference>
<dbReference type="SUPFAM" id="SSF51735">
    <property type="entry name" value="NAD(P)-binding Rossmann-fold domains"/>
    <property type="match status" value="1"/>
</dbReference>
<dbReference type="EMBL" id="JADMLG010000002">
    <property type="protein sequence ID" value="MBH0775652.1"/>
    <property type="molecule type" value="Genomic_DNA"/>
</dbReference>
<dbReference type="InterPro" id="IPR036291">
    <property type="entry name" value="NAD(P)-bd_dom_sf"/>
</dbReference>
<sequence>MNDASGTASRLDTLLDRTIVPGYTSLGIALRRRHWPADPAPDALRGKTAVVTGANSGIGLAVAEGLAALGARVVLAVRNPGRGEEARRRIRAAHPDADVVLTECDISDFAAVDACARRLADQLSSLDILVHNAGVLPPERTESADGHELTLATHILGPLRLTDHLVPLLAATEDGRVILMSSGGMYTQRLPVDDLEYRHGDYRGATAYARTKRLQVAFTPVMAERYAAKAITVHAMHPGWVNTPGIADALPGFHRLLRPLLRTPAEGADTALWLAATRPTPPTGQFWHDRHPRPTHYLSRTHYTSGQLWRLWLDCARAAGVSTD</sequence>
<dbReference type="InterPro" id="IPR002347">
    <property type="entry name" value="SDR_fam"/>
</dbReference>
<dbReference type="Pfam" id="PF00106">
    <property type="entry name" value="adh_short"/>
    <property type="match status" value="1"/>
</dbReference>
<dbReference type="PANTHER" id="PTHR44656:SF7">
    <property type="entry name" value="DEHYDROGENASE_REDUCTASE SDR FAMILY MEMBER 12"/>
    <property type="match status" value="1"/>
</dbReference>
<accession>A0A931I8E8</accession>
<keyword evidence="2" id="KW-1185">Reference proteome</keyword>
<evidence type="ECO:0000313" key="1">
    <source>
        <dbReference type="EMBL" id="MBH0775652.1"/>
    </source>
</evidence>
<comment type="caution">
    <text evidence="1">The sequence shown here is derived from an EMBL/GenBank/DDBJ whole genome shotgun (WGS) entry which is preliminary data.</text>
</comment>
<dbReference type="InterPro" id="IPR052992">
    <property type="entry name" value="SDR_member_12"/>
</dbReference>
<dbReference type="PRINTS" id="PR00081">
    <property type="entry name" value="GDHRDH"/>
</dbReference>
<protein>
    <submittedName>
        <fullName evidence="1">SDR family NAD(P)-dependent oxidoreductase</fullName>
    </submittedName>
</protein>
<proteinExistence type="predicted"/>
<dbReference type="RefSeq" id="WP_196147997.1">
    <property type="nucleotide sequence ID" value="NZ_JADMLG010000002.1"/>
</dbReference>
<organism evidence="1 2">
    <name type="scientific">Nocardia bovistercoris</name>
    <dbReference type="NCBI Taxonomy" id="2785916"/>
    <lineage>
        <taxon>Bacteria</taxon>
        <taxon>Bacillati</taxon>
        <taxon>Actinomycetota</taxon>
        <taxon>Actinomycetes</taxon>
        <taxon>Mycobacteriales</taxon>
        <taxon>Nocardiaceae</taxon>
        <taxon>Nocardia</taxon>
    </lineage>
</organism>
<dbReference type="PANTHER" id="PTHR44656">
    <property type="entry name" value="DEHYDROGENASE/REDUCTASE SDR FAMILY MEMBER 12"/>
    <property type="match status" value="1"/>
</dbReference>
<gene>
    <name evidence="1" type="ORF">IT779_05030</name>
</gene>
<reference evidence="1" key="1">
    <citation type="submission" date="2020-11" db="EMBL/GenBank/DDBJ databases">
        <title>Nocardia NEAU-351.nov., a novel actinomycete isolated from the cow dung.</title>
        <authorList>
            <person name="Zhang X."/>
        </authorList>
    </citation>
    <scope>NUCLEOTIDE SEQUENCE</scope>
    <source>
        <strain evidence="1">NEAU-351</strain>
    </source>
</reference>
<dbReference type="Gene3D" id="3.40.50.720">
    <property type="entry name" value="NAD(P)-binding Rossmann-like Domain"/>
    <property type="match status" value="1"/>
</dbReference>
<dbReference type="AlphaFoldDB" id="A0A931I8E8"/>
<name>A0A931I8E8_9NOCA</name>